<protein>
    <submittedName>
        <fullName evidence="2">Uncharacterized protein</fullName>
    </submittedName>
</protein>
<dbReference type="Proteomes" id="UP001239083">
    <property type="component" value="Unassembled WGS sequence"/>
</dbReference>
<reference evidence="2 3" key="1">
    <citation type="submission" date="2023-07" db="EMBL/GenBank/DDBJ databases">
        <title>Comparative genomics of wheat-associated soil bacteria to identify genetic determinants of phenazine resistance.</title>
        <authorList>
            <person name="Mouncey N."/>
        </authorList>
    </citation>
    <scope>NUCLEOTIDE SEQUENCE [LARGE SCALE GENOMIC DNA]</scope>
    <source>
        <strain evidence="2 3">V3I3</strain>
    </source>
</reference>
<organism evidence="2 3">
    <name type="scientific">Agromyces ramosus</name>
    <dbReference type="NCBI Taxonomy" id="33879"/>
    <lineage>
        <taxon>Bacteria</taxon>
        <taxon>Bacillati</taxon>
        <taxon>Actinomycetota</taxon>
        <taxon>Actinomycetes</taxon>
        <taxon>Micrococcales</taxon>
        <taxon>Microbacteriaceae</taxon>
        <taxon>Agromyces</taxon>
    </lineage>
</organism>
<feature type="region of interest" description="Disordered" evidence="1">
    <location>
        <begin position="317"/>
        <end position="347"/>
    </location>
</feature>
<feature type="compositionally biased region" description="Basic and acidic residues" evidence="1">
    <location>
        <begin position="57"/>
        <end position="117"/>
    </location>
</feature>
<name>A0ABU0R8K2_9MICO</name>
<accession>A0ABU0R8K2</accession>
<keyword evidence="3" id="KW-1185">Reference proteome</keyword>
<evidence type="ECO:0000313" key="2">
    <source>
        <dbReference type="EMBL" id="MDQ0893379.1"/>
    </source>
</evidence>
<feature type="compositionally biased region" description="Basic and acidic residues" evidence="1">
    <location>
        <begin position="131"/>
        <end position="173"/>
    </location>
</feature>
<gene>
    <name evidence="2" type="ORF">QFZ26_000934</name>
</gene>
<sequence>MELAGLELLEEGERRDRRALRVGEEVHVAVADELFGPCERIAHDEAHRRGAHRTFLPRRDVADRLHEPVEHALRDVLEPRDQEQRTEQREDRREDDPHEHEEHPRHDERGGADRDPHEVDDEDDPAGEEPELARQAEVMHEREPGQQHHGVAEQVERAGDGSPEERHRPAEDLCPRHRHERLRPACLEDRDLALDGLDRGIRGTRIATLREPHRGRHHRHGAGEVGVVDRHAVVLIGTDHPVAGEPVDALEDGLGPLEEDLAPVRVAHAVHHHECDVEGAGLGFGRRFGARLLGDQHGVLLRRWRARMRRPVRTLVRGGRAHQALAPERGARRRRAPYARMSRGTTR</sequence>
<proteinExistence type="predicted"/>
<evidence type="ECO:0000313" key="3">
    <source>
        <dbReference type="Proteomes" id="UP001239083"/>
    </source>
</evidence>
<feature type="compositionally biased region" description="Acidic residues" evidence="1">
    <location>
        <begin position="118"/>
        <end position="130"/>
    </location>
</feature>
<evidence type="ECO:0000256" key="1">
    <source>
        <dbReference type="SAM" id="MobiDB-lite"/>
    </source>
</evidence>
<feature type="compositionally biased region" description="Low complexity" evidence="1">
    <location>
        <begin position="338"/>
        <end position="347"/>
    </location>
</feature>
<feature type="region of interest" description="Disordered" evidence="1">
    <location>
        <begin position="44"/>
        <end position="173"/>
    </location>
</feature>
<dbReference type="EMBL" id="JAUSYY010000001">
    <property type="protein sequence ID" value="MDQ0893379.1"/>
    <property type="molecule type" value="Genomic_DNA"/>
</dbReference>
<comment type="caution">
    <text evidence="2">The sequence shown here is derived from an EMBL/GenBank/DDBJ whole genome shotgun (WGS) entry which is preliminary data.</text>
</comment>